<dbReference type="RefSeq" id="WP_311638572.1">
    <property type="nucleotide sequence ID" value="NZ_JAVRES010000003.1"/>
</dbReference>
<feature type="region of interest" description="Disordered" evidence="1">
    <location>
        <begin position="640"/>
        <end position="660"/>
    </location>
</feature>
<feature type="compositionally biased region" description="Low complexity" evidence="1">
    <location>
        <begin position="128"/>
        <end position="141"/>
    </location>
</feature>
<dbReference type="AlphaFoldDB" id="A0ABD5EKT1"/>
<keyword evidence="3" id="KW-1185">Reference proteome</keyword>
<dbReference type="EMBL" id="JAVRES010000003">
    <property type="protein sequence ID" value="MDT0435238.1"/>
    <property type="molecule type" value="Genomic_DNA"/>
</dbReference>
<feature type="compositionally biased region" description="Low complexity" evidence="1">
    <location>
        <begin position="111"/>
        <end position="120"/>
    </location>
</feature>
<evidence type="ECO:0000313" key="2">
    <source>
        <dbReference type="EMBL" id="MDT0435238.1"/>
    </source>
</evidence>
<protein>
    <recommendedName>
        <fullName evidence="4">Large membrane protein</fullName>
    </recommendedName>
</protein>
<feature type="compositionally biased region" description="Polar residues" evidence="1">
    <location>
        <begin position="548"/>
        <end position="557"/>
    </location>
</feature>
<feature type="compositionally biased region" description="Low complexity" evidence="1">
    <location>
        <begin position="56"/>
        <end position="66"/>
    </location>
</feature>
<gene>
    <name evidence="2" type="ORF">RM877_11175</name>
</gene>
<reference evidence="3" key="1">
    <citation type="submission" date="2023-07" db="EMBL/GenBank/DDBJ databases">
        <title>30 novel species of actinomycetes from the DSMZ collection.</title>
        <authorList>
            <person name="Nouioui I."/>
        </authorList>
    </citation>
    <scope>NUCLEOTIDE SEQUENCE [LARGE SCALE GENOMIC DNA]</scope>
    <source>
        <strain evidence="3">DSM 41981</strain>
    </source>
</reference>
<evidence type="ECO:0000313" key="3">
    <source>
        <dbReference type="Proteomes" id="UP001183535"/>
    </source>
</evidence>
<evidence type="ECO:0000256" key="1">
    <source>
        <dbReference type="SAM" id="MobiDB-lite"/>
    </source>
</evidence>
<organism evidence="2 3">
    <name type="scientific">Streptomyces doudnae</name>
    <dbReference type="NCBI Taxonomy" id="3075536"/>
    <lineage>
        <taxon>Bacteria</taxon>
        <taxon>Bacillati</taxon>
        <taxon>Actinomycetota</taxon>
        <taxon>Actinomycetes</taxon>
        <taxon>Kitasatosporales</taxon>
        <taxon>Streptomycetaceae</taxon>
        <taxon>Streptomyces</taxon>
    </lineage>
</organism>
<dbReference type="Proteomes" id="UP001183535">
    <property type="component" value="Unassembled WGS sequence"/>
</dbReference>
<sequence>MNTDRPDHDDETGPERRPEAGTDRTPAPGPESGRPDRAGTEPGTTRPAPEDTDSATGEGPSGTERPGTGGGTPESDGPGTGASAPVENGTAAAEPPAPADLSDTADPAVEAAPSGADRGPAPGPSPASPAAGPGASRAADGVAASGAVPEEPDAADVTPEEAAGADGGAADGRAGGGGLTTRPPRRWSPVLIASVAAAVLLVGGGGAYLASSVAGDDPVPAGSGGDAAPPPKLALDGYAGGGGGDSRGIAAGEPNPYGAHYRADGDLPTGPASAPVYRATGEVTEAEVARLAKALGLDGTPVARGQSWQVGSAKDGAGPDLTVDRAAPGTWSFHRYAVGSDACGSAARCATEPSDGAAEPVGQAAARKAAAPVLKAIGQDGAKLDAGQVTGAQRVVNADPVVGGLPTFGWTTGLTVGANGELVGGTGRLKAPVAGADYPVLGAAETLALMNEAPVTDHRMGVGGCASAVPLKDRLEQPCGSGTGTGTGTSGSAAGGTVTVGDAEFGLALRTRQGQPLLVPSWLFEVRGTDGRDGYTVAHPAVDPAYLTSPSAPSQEPTAGGSAGPRDVRVDGYRADGRELTVGFTGGVCADYTATAEESDGAVTVTVTEKPWKGKVCVMIAKEMRQKVTLDAPLGDRKVVGTGGAGVAPLKGDARTSGTR</sequence>
<evidence type="ECO:0008006" key="4">
    <source>
        <dbReference type="Google" id="ProtNLM"/>
    </source>
</evidence>
<comment type="caution">
    <text evidence="2">The sequence shown here is derived from an EMBL/GenBank/DDBJ whole genome shotgun (WGS) entry which is preliminary data.</text>
</comment>
<feature type="region of interest" description="Disordered" evidence="1">
    <location>
        <begin position="546"/>
        <end position="568"/>
    </location>
</feature>
<feature type="compositionally biased region" description="Basic and acidic residues" evidence="1">
    <location>
        <begin position="1"/>
        <end position="22"/>
    </location>
</feature>
<feature type="region of interest" description="Disordered" evidence="1">
    <location>
        <begin position="220"/>
        <end position="266"/>
    </location>
</feature>
<feature type="region of interest" description="Disordered" evidence="1">
    <location>
        <begin position="1"/>
        <end position="185"/>
    </location>
</feature>
<accession>A0ABD5EKT1</accession>
<proteinExistence type="predicted"/>
<feature type="compositionally biased region" description="Gly residues" evidence="1">
    <location>
        <begin position="165"/>
        <end position="179"/>
    </location>
</feature>
<name>A0ABD5EKT1_9ACTN</name>